<evidence type="ECO:0000256" key="1">
    <source>
        <dbReference type="ARBA" id="ARBA00023015"/>
    </source>
</evidence>
<comment type="caution">
    <text evidence="6">The sequence shown here is derived from an EMBL/GenBank/DDBJ whole genome shotgun (WGS) entry which is preliminary data.</text>
</comment>
<gene>
    <name evidence="6" type="ORF">BJ987_005041</name>
</gene>
<dbReference type="PRINTS" id="PR00455">
    <property type="entry name" value="HTHTETR"/>
</dbReference>
<evidence type="ECO:0000313" key="6">
    <source>
        <dbReference type="EMBL" id="MBP2192140.1"/>
    </source>
</evidence>
<dbReference type="SUPFAM" id="SSF48498">
    <property type="entry name" value="Tetracyclin repressor-like, C-terminal domain"/>
    <property type="match status" value="1"/>
</dbReference>
<dbReference type="InterPro" id="IPR001647">
    <property type="entry name" value="HTH_TetR"/>
</dbReference>
<evidence type="ECO:0000259" key="5">
    <source>
        <dbReference type="PROSITE" id="PS50977"/>
    </source>
</evidence>
<sequence>MMKFEVPACAVCGAEFAHPARGRRRRYCSRSCQARAYRARRRPAPPERRTAPPRLTTVAIVRAAVALADREGLEGLSMRRLATELGVATAGLYRHFPDRDRLLAEMAELTLAEIAPPARPADWRASLAHEARGEWQLYRRHPWMLPLLAQTRPPVGPVLIDSLERPFTALYRPGMSARTLLTIYLTVSGLVQGLALLVVSERRPLGPGSTAEQMAALIGPDTHPTLTRLIELETGGPDLDLDRLFENSLALLFDGIAARYFPDEGA</sequence>
<keyword evidence="7" id="KW-1185">Reference proteome</keyword>
<keyword evidence="3" id="KW-0804">Transcription</keyword>
<feature type="DNA-binding region" description="H-T-H motif" evidence="4">
    <location>
        <begin position="77"/>
        <end position="96"/>
    </location>
</feature>
<evidence type="ECO:0000313" key="7">
    <source>
        <dbReference type="Proteomes" id="UP001519325"/>
    </source>
</evidence>
<feature type="domain" description="HTH tetR-type" evidence="5">
    <location>
        <begin position="54"/>
        <end position="114"/>
    </location>
</feature>
<accession>A0ABS4QLW6</accession>
<keyword evidence="2 4" id="KW-0238">DNA-binding</keyword>
<dbReference type="Gene3D" id="1.10.10.60">
    <property type="entry name" value="Homeodomain-like"/>
    <property type="match status" value="1"/>
</dbReference>
<dbReference type="PANTHER" id="PTHR30055">
    <property type="entry name" value="HTH-TYPE TRANSCRIPTIONAL REGULATOR RUTR"/>
    <property type="match status" value="1"/>
</dbReference>
<organism evidence="6 7">
    <name type="scientific">Nocardia goodfellowii</name>
    <dbReference type="NCBI Taxonomy" id="882446"/>
    <lineage>
        <taxon>Bacteria</taxon>
        <taxon>Bacillati</taxon>
        <taxon>Actinomycetota</taxon>
        <taxon>Actinomycetes</taxon>
        <taxon>Mycobacteriales</taxon>
        <taxon>Nocardiaceae</taxon>
        <taxon>Nocardia</taxon>
    </lineage>
</organism>
<dbReference type="PANTHER" id="PTHR30055:SF151">
    <property type="entry name" value="TRANSCRIPTIONAL REGULATORY PROTEIN"/>
    <property type="match status" value="1"/>
</dbReference>
<evidence type="ECO:0000256" key="4">
    <source>
        <dbReference type="PROSITE-ProRule" id="PRU00335"/>
    </source>
</evidence>
<name>A0ABS4QLW6_9NOCA</name>
<dbReference type="Pfam" id="PF02909">
    <property type="entry name" value="TetR_C_1"/>
    <property type="match status" value="1"/>
</dbReference>
<reference evidence="6 7" key="1">
    <citation type="submission" date="2021-03" db="EMBL/GenBank/DDBJ databases">
        <title>Sequencing the genomes of 1000 actinobacteria strains.</title>
        <authorList>
            <person name="Klenk H.-P."/>
        </authorList>
    </citation>
    <scope>NUCLEOTIDE SEQUENCE [LARGE SCALE GENOMIC DNA]</scope>
    <source>
        <strain evidence="6 7">DSM 45516</strain>
    </source>
</reference>
<dbReference type="Pfam" id="PF00440">
    <property type="entry name" value="TetR_N"/>
    <property type="match status" value="1"/>
</dbReference>
<proteinExistence type="predicted"/>
<dbReference type="Gene3D" id="1.10.357.10">
    <property type="entry name" value="Tetracycline Repressor, domain 2"/>
    <property type="match status" value="1"/>
</dbReference>
<evidence type="ECO:0000256" key="2">
    <source>
        <dbReference type="ARBA" id="ARBA00023125"/>
    </source>
</evidence>
<dbReference type="InterPro" id="IPR004111">
    <property type="entry name" value="Repressor_TetR_C"/>
</dbReference>
<dbReference type="InterPro" id="IPR050109">
    <property type="entry name" value="HTH-type_TetR-like_transc_reg"/>
</dbReference>
<protein>
    <submittedName>
        <fullName evidence="6">AcrR family transcriptional regulator</fullName>
    </submittedName>
</protein>
<dbReference type="SUPFAM" id="SSF46689">
    <property type="entry name" value="Homeodomain-like"/>
    <property type="match status" value="1"/>
</dbReference>
<dbReference type="PROSITE" id="PS50977">
    <property type="entry name" value="HTH_TETR_2"/>
    <property type="match status" value="1"/>
</dbReference>
<dbReference type="InterPro" id="IPR009057">
    <property type="entry name" value="Homeodomain-like_sf"/>
</dbReference>
<dbReference type="EMBL" id="JAGGMR010000001">
    <property type="protein sequence ID" value="MBP2192140.1"/>
    <property type="molecule type" value="Genomic_DNA"/>
</dbReference>
<evidence type="ECO:0000256" key="3">
    <source>
        <dbReference type="ARBA" id="ARBA00023163"/>
    </source>
</evidence>
<dbReference type="Proteomes" id="UP001519325">
    <property type="component" value="Unassembled WGS sequence"/>
</dbReference>
<dbReference type="InterPro" id="IPR036271">
    <property type="entry name" value="Tet_transcr_reg_TetR-rel_C_sf"/>
</dbReference>
<keyword evidence="1" id="KW-0805">Transcription regulation</keyword>